<comment type="subcellular location">
    <subcellularLocation>
        <location evidence="1">Membrane</location>
        <topology evidence="1">Multi-pass membrane protein</topology>
    </subcellularLocation>
</comment>
<feature type="transmembrane region" description="Helical" evidence="16">
    <location>
        <begin position="265"/>
        <end position="290"/>
    </location>
</feature>
<feature type="transmembrane region" description="Helical" evidence="16">
    <location>
        <begin position="75"/>
        <end position="94"/>
    </location>
</feature>
<feature type="transmembrane region" description="Helical" evidence="16">
    <location>
        <begin position="165"/>
        <end position="181"/>
    </location>
</feature>
<evidence type="ECO:0000256" key="12">
    <source>
        <dbReference type="ARBA" id="ARBA00041185"/>
    </source>
</evidence>
<reference evidence="17 18" key="1">
    <citation type="journal article" date="2016" name="Nat. Commun.">
        <title>Thousands of microbial genomes shed light on interconnected biogeochemical processes in an aquifer system.</title>
        <authorList>
            <person name="Anantharaman K."/>
            <person name="Brown C.T."/>
            <person name="Hug L.A."/>
            <person name="Sharon I."/>
            <person name="Castelle C.J."/>
            <person name="Probst A.J."/>
            <person name="Thomas B.C."/>
            <person name="Singh A."/>
            <person name="Wilkins M.J."/>
            <person name="Karaoz U."/>
            <person name="Brodie E.L."/>
            <person name="Williams K.H."/>
            <person name="Hubbard S.S."/>
            <person name="Banfield J.F."/>
        </authorList>
    </citation>
    <scope>NUCLEOTIDE SEQUENCE [LARGE SCALE GENOMIC DNA]</scope>
</reference>
<dbReference type="InterPro" id="IPR001182">
    <property type="entry name" value="FtsW/RodA"/>
</dbReference>
<keyword evidence="2" id="KW-0328">Glycosyltransferase</keyword>
<organism evidence="17 18">
    <name type="scientific">Candidatus Zambryskibacteria bacterium RIFCSPHIGHO2_02_FULL_43_14</name>
    <dbReference type="NCBI Taxonomy" id="1802748"/>
    <lineage>
        <taxon>Bacteria</taxon>
        <taxon>Candidatus Zambryskiibacteriota</taxon>
    </lineage>
</organism>
<evidence type="ECO:0000256" key="5">
    <source>
        <dbReference type="ARBA" id="ARBA00022960"/>
    </source>
</evidence>
<dbReference type="GO" id="GO:0008955">
    <property type="term" value="F:peptidoglycan glycosyltransferase activity"/>
    <property type="evidence" value="ECO:0007669"/>
    <property type="project" value="UniProtKB-EC"/>
</dbReference>
<dbReference type="GO" id="GO:0008360">
    <property type="term" value="P:regulation of cell shape"/>
    <property type="evidence" value="ECO:0007669"/>
    <property type="project" value="UniProtKB-KW"/>
</dbReference>
<comment type="catalytic activity">
    <reaction evidence="15">
        <text>[GlcNAc-(1-&gt;4)-Mur2Ac(oyl-L-Ala-gamma-D-Glu-L-Lys-D-Ala-D-Ala)](n)-di-trans,octa-cis-undecaprenyl diphosphate + beta-D-GlcNAc-(1-&gt;4)-Mur2Ac(oyl-L-Ala-gamma-D-Glu-L-Lys-D-Ala-D-Ala)-di-trans,octa-cis-undecaprenyl diphosphate = [GlcNAc-(1-&gt;4)-Mur2Ac(oyl-L-Ala-gamma-D-Glu-L-Lys-D-Ala-D-Ala)](n+1)-di-trans,octa-cis-undecaprenyl diphosphate + di-trans,octa-cis-undecaprenyl diphosphate + H(+)</text>
        <dbReference type="Rhea" id="RHEA:23708"/>
        <dbReference type="Rhea" id="RHEA-COMP:9602"/>
        <dbReference type="Rhea" id="RHEA-COMP:9603"/>
        <dbReference type="ChEBI" id="CHEBI:15378"/>
        <dbReference type="ChEBI" id="CHEBI:58405"/>
        <dbReference type="ChEBI" id="CHEBI:60033"/>
        <dbReference type="ChEBI" id="CHEBI:78435"/>
        <dbReference type="EC" id="2.4.99.28"/>
    </reaction>
</comment>
<evidence type="ECO:0000256" key="7">
    <source>
        <dbReference type="ARBA" id="ARBA00022989"/>
    </source>
</evidence>
<evidence type="ECO:0000256" key="2">
    <source>
        <dbReference type="ARBA" id="ARBA00022676"/>
    </source>
</evidence>
<evidence type="ECO:0000256" key="4">
    <source>
        <dbReference type="ARBA" id="ARBA00022692"/>
    </source>
</evidence>
<evidence type="ECO:0000256" key="11">
    <source>
        <dbReference type="ARBA" id="ARBA00038053"/>
    </source>
</evidence>
<dbReference type="Pfam" id="PF01098">
    <property type="entry name" value="FTSW_RODA_SPOVE"/>
    <property type="match status" value="1"/>
</dbReference>
<evidence type="ECO:0000256" key="8">
    <source>
        <dbReference type="ARBA" id="ARBA00023136"/>
    </source>
</evidence>
<keyword evidence="3" id="KW-0808">Transferase</keyword>
<dbReference type="Proteomes" id="UP000178175">
    <property type="component" value="Unassembled WGS sequence"/>
</dbReference>
<dbReference type="EMBL" id="MHVR01000004">
    <property type="protein sequence ID" value="OHA96825.1"/>
    <property type="molecule type" value="Genomic_DNA"/>
</dbReference>
<evidence type="ECO:0000256" key="1">
    <source>
        <dbReference type="ARBA" id="ARBA00004141"/>
    </source>
</evidence>
<accession>A0A1G2THP6</accession>
<evidence type="ECO:0000313" key="18">
    <source>
        <dbReference type="Proteomes" id="UP000178175"/>
    </source>
</evidence>
<dbReference type="GO" id="GO:0009252">
    <property type="term" value="P:peptidoglycan biosynthetic process"/>
    <property type="evidence" value="ECO:0007669"/>
    <property type="project" value="UniProtKB-KW"/>
</dbReference>
<keyword evidence="4 16" id="KW-0812">Transmembrane</keyword>
<feature type="transmembrane region" description="Helical" evidence="16">
    <location>
        <begin position="106"/>
        <end position="130"/>
    </location>
</feature>
<keyword evidence="7 16" id="KW-1133">Transmembrane helix</keyword>
<dbReference type="PANTHER" id="PTHR30474:SF2">
    <property type="entry name" value="PEPTIDOGLYCAN GLYCOSYLTRANSFERASE FTSW-RELATED"/>
    <property type="match status" value="1"/>
</dbReference>
<feature type="transmembrane region" description="Helical" evidence="16">
    <location>
        <begin position="302"/>
        <end position="327"/>
    </location>
</feature>
<comment type="caution">
    <text evidence="17">The sequence shown here is derived from an EMBL/GenBank/DDBJ whole genome shotgun (WGS) entry which is preliminary data.</text>
</comment>
<evidence type="ECO:0000256" key="10">
    <source>
        <dbReference type="ARBA" id="ARBA00033270"/>
    </source>
</evidence>
<keyword evidence="6" id="KW-0573">Peptidoglycan synthesis</keyword>
<protein>
    <recommendedName>
        <fullName evidence="12">Probable peptidoglycan glycosyltransferase FtsW</fullName>
        <ecNumber evidence="14">2.4.99.28</ecNumber>
    </recommendedName>
    <alternativeName>
        <fullName evidence="13">Cell division protein FtsW</fullName>
    </alternativeName>
    <alternativeName>
        <fullName evidence="10">Cell wall polymerase</fullName>
    </alternativeName>
    <alternativeName>
        <fullName evidence="9">Peptidoglycan polymerase</fullName>
    </alternativeName>
</protein>
<comment type="similarity">
    <text evidence="11">Belongs to the SEDS family. FtsW subfamily.</text>
</comment>
<evidence type="ECO:0000256" key="3">
    <source>
        <dbReference type="ARBA" id="ARBA00022679"/>
    </source>
</evidence>
<gene>
    <name evidence="17" type="ORF">A3C70_00530</name>
</gene>
<feature type="transmembrane region" description="Helical" evidence="16">
    <location>
        <begin position="188"/>
        <end position="209"/>
    </location>
</feature>
<name>A0A1G2THP6_9BACT</name>
<feature type="transmembrane region" description="Helical" evidence="16">
    <location>
        <begin position="12"/>
        <end position="35"/>
    </location>
</feature>
<dbReference type="GO" id="GO:0005886">
    <property type="term" value="C:plasma membrane"/>
    <property type="evidence" value="ECO:0007669"/>
    <property type="project" value="TreeGrafter"/>
</dbReference>
<dbReference type="PANTHER" id="PTHR30474">
    <property type="entry name" value="CELL CYCLE PROTEIN"/>
    <property type="match status" value="1"/>
</dbReference>
<evidence type="ECO:0000256" key="15">
    <source>
        <dbReference type="ARBA" id="ARBA00049902"/>
    </source>
</evidence>
<evidence type="ECO:0000256" key="13">
    <source>
        <dbReference type="ARBA" id="ARBA00041418"/>
    </source>
</evidence>
<dbReference type="GO" id="GO:0032153">
    <property type="term" value="C:cell division site"/>
    <property type="evidence" value="ECO:0007669"/>
    <property type="project" value="TreeGrafter"/>
</dbReference>
<feature type="transmembrane region" description="Helical" evidence="16">
    <location>
        <begin position="41"/>
        <end position="63"/>
    </location>
</feature>
<dbReference type="EC" id="2.4.99.28" evidence="14"/>
<proteinExistence type="inferred from homology"/>
<evidence type="ECO:0000313" key="17">
    <source>
        <dbReference type="EMBL" id="OHA96825.1"/>
    </source>
</evidence>
<evidence type="ECO:0000256" key="9">
    <source>
        <dbReference type="ARBA" id="ARBA00032370"/>
    </source>
</evidence>
<feature type="transmembrane region" description="Helical" evidence="16">
    <location>
        <begin position="142"/>
        <end position="159"/>
    </location>
</feature>
<keyword evidence="5" id="KW-0133">Cell shape</keyword>
<dbReference type="AlphaFoldDB" id="A0A1G2THP6"/>
<evidence type="ECO:0000256" key="16">
    <source>
        <dbReference type="SAM" id="Phobius"/>
    </source>
</evidence>
<sequence>MASRAKVDKPFLFISIILIISGFFIFSSASLGLLAKESSNYSSIAFSQTVFGLFLGSVAMIVASRLDAKIWKKSAFYLLFVAIVLNILVLVPGIGFEHAGARRWIMIGTISFQTSEVLKLAFILYFAAWVSGIKEGIKTFRLGFLPLLVLLTISALLLLKQPDTDNLILMVIAGTAMFVAAGGKWRYVLFIILAGLLGITFLAVTRPYVMQRITTFFNPQVDALGASFQIQQSLIAIGSGGLFGRGFGQSIQKFTYLPEPVGDSIFAVAAEEFGFVGSLFLLIIFVLFTTRGLKIASRTPNIFARLTVVGIVIMIVSQAFVNIGAMLGVIPLSGITLPFVSHGGTSLFFTLFEVGIILSVSKTRES</sequence>
<keyword evidence="8 16" id="KW-0472">Membrane</keyword>
<evidence type="ECO:0000256" key="6">
    <source>
        <dbReference type="ARBA" id="ARBA00022984"/>
    </source>
</evidence>
<feature type="transmembrane region" description="Helical" evidence="16">
    <location>
        <begin position="339"/>
        <end position="360"/>
    </location>
</feature>
<dbReference type="GO" id="GO:0015648">
    <property type="term" value="F:lipid-linked peptidoglycan transporter activity"/>
    <property type="evidence" value="ECO:0007669"/>
    <property type="project" value="TreeGrafter"/>
</dbReference>
<dbReference type="GO" id="GO:0051301">
    <property type="term" value="P:cell division"/>
    <property type="evidence" value="ECO:0007669"/>
    <property type="project" value="InterPro"/>
</dbReference>
<evidence type="ECO:0000256" key="14">
    <source>
        <dbReference type="ARBA" id="ARBA00044770"/>
    </source>
</evidence>